<dbReference type="Proteomes" id="UP000216478">
    <property type="component" value="Unassembled WGS sequence"/>
</dbReference>
<reference evidence="3 4" key="1">
    <citation type="submission" date="2017-07" db="EMBL/GenBank/DDBJ databases">
        <title>Phylogenetic study on the rhizospheric bacterium Ochrobactrum sp. A44.</title>
        <authorList>
            <person name="Krzyzanowska D.M."/>
            <person name="Ossowicki A."/>
            <person name="Rajewska M."/>
            <person name="Maciag T."/>
            <person name="Kaczynski Z."/>
            <person name="Czerwicka M."/>
            <person name="Jafra S."/>
        </authorList>
    </citation>
    <scope>NUCLEOTIDE SEQUENCE [LARGE SCALE GENOMIC DNA]</scope>
    <source>
        <strain evidence="3 4">OgA9a</strain>
    </source>
</reference>
<accession>A0A256FHA1</accession>
<dbReference type="InterPro" id="IPR051534">
    <property type="entry name" value="CBASS_pafABC_assoc_protein"/>
</dbReference>
<dbReference type="OrthoDB" id="9807255at2"/>
<dbReference type="EMBL" id="NNRL01000157">
    <property type="protein sequence ID" value="OYR13841.1"/>
    <property type="molecule type" value="Genomic_DNA"/>
</dbReference>
<evidence type="ECO:0000313" key="3">
    <source>
        <dbReference type="EMBL" id="OYR13841.1"/>
    </source>
</evidence>
<dbReference type="PANTHER" id="PTHR34580">
    <property type="match status" value="1"/>
</dbReference>
<dbReference type="Pfam" id="PF08279">
    <property type="entry name" value="HTH_11"/>
    <property type="match status" value="1"/>
</dbReference>
<organism evidence="3 4">
    <name type="scientific">Brucella grignonensis</name>
    <dbReference type="NCBI Taxonomy" id="94627"/>
    <lineage>
        <taxon>Bacteria</taxon>
        <taxon>Pseudomonadati</taxon>
        <taxon>Pseudomonadota</taxon>
        <taxon>Alphaproteobacteria</taxon>
        <taxon>Hyphomicrobiales</taxon>
        <taxon>Brucellaceae</taxon>
        <taxon>Brucella/Ochrobactrum group</taxon>
        <taxon>Brucella</taxon>
    </lineage>
</organism>
<feature type="domain" description="Helix-turn-helix type 11" evidence="1">
    <location>
        <begin position="5"/>
        <end position="59"/>
    </location>
</feature>
<sequence length="226" mass="25755">MKTLRLFSLLDRLRSASVPVSADTLAEMMVVSPRTIYRDMATLQAMGAPIRGESGLGYQLEKGYFLPPLHFDADELEAIMLGVRLVIARGDEELASAAQRVSGKISSTMQAGLGDRYNSLPLRAVSKMTEENSKANLHLPFLRRAVRDRVIIKLEYLDLREKMTERTVRPLGLTMFDAIWLLTGWCESRNDFRNFRLDRISKIETVGKVFRHQKGQRFEDYLLTLS</sequence>
<evidence type="ECO:0000259" key="2">
    <source>
        <dbReference type="Pfam" id="PF13280"/>
    </source>
</evidence>
<dbReference type="InterPro" id="IPR013196">
    <property type="entry name" value="HTH_11"/>
</dbReference>
<feature type="domain" description="WYL" evidence="2">
    <location>
        <begin position="142"/>
        <end position="204"/>
    </location>
</feature>
<dbReference type="SUPFAM" id="SSF46785">
    <property type="entry name" value="Winged helix' DNA-binding domain"/>
    <property type="match status" value="1"/>
</dbReference>
<dbReference type="InterPro" id="IPR036388">
    <property type="entry name" value="WH-like_DNA-bd_sf"/>
</dbReference>
<dbReference type="RefSeq" id="WP_094540126.1">
    <property type="nucleotide sequence ID" value="NZ_JBHEER010000002.1"/>
</dbReference>
<dbReference type="PROSITE" id="PS52050">
    <property type="entry name" value="WYL"/>
    <property type="match status" value="1"/>
</dbReference>
<evidence type="ECO:0000313" key="4">
    <source>
        <dbReference type="Proteomes" id="UP000216478"/>
    </source>
</evidence>
<dbReference type="Pfam" id="PF13280">
    <property type="entry name" value="WYL"/>
    <property type="match status" value="1"/>
</dbReference>
<name>A0A256FHA1_9HYPH</name>
<dbReference type="InterPro" id="IPR036390">
    <property type="entry name" value="WH_DNA-bd_sf"/>
</dbReference>
<evidence type="ECO:0000259" key="1">
    <source>
        <dbReference type="Pfam" id="PF08279"/>
    </source>
</evidence>
<proteinExistence type="predicted"/>
<gene>
    <name evidence="3" type="ORF">CEV33_0639</name>
</gene>
<dbReference type="AlphaFoldDB" id="A0A256FHA1"/>
<keyword evidence="4" id="KW-1185">Reference proteome</keyword>
<dbReference type="Gene3D" id="1.10.10.10">
    <property type="entry name" value="Winged helix-like DNA-binding domain superfamily/Winged helix DNA-binding domain"/>
    <property type="match status" value="1"/>
</dbReference>
<protein>
    <submittedName>
        <fullName evidence="3">HTH domain protein</fullName>
    </submittedName>
</protein>
<dbReference type="InterPro" id="IPR026881">
    <property type="entry name" value="WYL_dom"/>
</dbReference>
<dbReference type="PANTHER" id="PTHR34580:SF3">
    <property type="entry name" value="PROTEIN PAFB"/>
    <property type="match status" value="1"/>
</dbReference>
<comment type="caution">
    <text evidence="3">The sequence shown here is derived from an EMBL/GenBank/DDBJ whole genome shotgun (WGS) entry which is preliminary data.</text>
</comment>